<evidence type="ECO:0000259" key="5">
    <source>
        <dbReference type="PROSITE" id="PS50975"/>
    </source>
</evidence>
<dbReference type="InterPro" id="IPR013815">
    <property type="entry name" value="ATP_grasp_subdomain_1"/>
</dbReference>
<dbReference type="InterPro" id="IPR032875">
    <property type="entry name" value="Succ_CoA_lig_flav_dom"/>
</dbReference>
<feature type="domain" description="ATP-grasp" evidence="5">
    <location>
        <begin position="481"/>
        <end position="518"/>
    </location>
</feature>
<feature type="domain" description="N-acetyltransferase" evidence="6">
    <location>
        <begin position="719"/>
        <end position="875"/>
    </location>
</feature>
<keyword evidence="3 4" id="KW-0067">ATP-binding</keyword>
<comment type="caution">
    <text evidence="7">The sequence shown here is derived from an EMBL/GenBank/DDBJ whole genome shotgun (WGS) entry which is preliminary data.</text>
</comment>
<dbReference type="Gene3D" id="3.30.470.20">
    <property type="entry name" value="ATP-grasp fold, B domain"/>
    <property type="match status" value="1"/>
</dbReference>
<dbReference type="Pfam" id="PF13549">
    <property type="entry name" value="ATP-grasp_5"/>
    <property type="match status" value="1"/>
</dbReference>
<dbReference type="Gene3D" id="3.40.50.261">
    <property type="entry name" value="Succinyl-CoA synthetase domains"/>
    <property type="match status" value="2"/>
</dbReference>
<dbReference type="RefSeq" id="WP_182220544.1">
    <property type="nucleotide sequence ID" value="NZ_JACEZS010000030.1"/>
</dbReference>
<dbReference type="PROSITE" id="PS50975">
    <property type="entry name" value="ATP_GRASP"/>
    <property type="match status" value="1"/>
</dbReference>
<keyword evidence="1 7" id="KW-0436">Ligase</keyword>
<dbReference type="Pfam" id="PF13380">
    <property type="entry name" value="CoA_binding_2"/>
    <property type="match status" value="1"/>
</dbReference>
<proteinExistence type="predicted"/>
<protein>
    <submittedName>
        <fullName evidence="7">Bifunctional acetate--CoA ligase family protein/GNAT family N-acetyltransferase</fullName>
    </submittedName>
</protein>
<dbReference type="GO" id="GO:0046872">
    <property type="term" value="F:metal ion binding"/>
    <property type="evidence" value="ECO:0007669"/>
    <property type="project" value="InterPro"/>
</dbReference>
<keyword evidence="8" id="KW-1185">Reference proteome</keyword>
<reference evidence="7 8" key="1">
    <citation type="submission" date="2020-07" db="EMBL/GenBank/DDBJ databases">
        <title>Novel species isolated from subtropical streams in China.</title>
        <authorList>
            <person name="Lu H."/>
        </authorList>
    </citation>
    <scope>NUCLEOTIDE SEQUENCE [LARGE SCALE GENOMIC DNA]</scope>
    <source>
        <strain evidence="7 8">FT3S</strain>
    </source>
</reference>
<evidence type="ECO:0000313" key="7">
    <source>
        <dbReference type="EMBL" id="MBA5608380.1"/>
    </source>
</evidence>
<dbReference type="SUPFAM" id="SSF55729">
    <property type="entry name" value="Acyl-CoA N-acyltransferases (Nat)"/>
    <property type="match status" value="1"/>
</dbReference>
<dbReference type="PANTHER" id="PTHR43334">
    <property type="entry name" value="ACETATE--COA LIGASE [ADP-FORMING]"/>
    <property type="match status" value="1"/>
</dbReference>
<dbReference type="GO" id="GO:0016747">
    <property type="term" value="F:acyltransferase activity, transferring groups other than amino-acyl groups"/>
    <property type="evidence" value="ECO:0007669"/>
    <property type="project" value="InterPro"/>
</dbReference>
<evidence type="ECO:0000256" key="1">
    <source>
        <dbReference type="ARBA" id="ARBA00022598"/>
    </source>
</evidence>
<dbReference type="Proteomes" id="UP000566711">
    <property type="component" value="Unassembled WGS sequence"/>
</dbReference>
<dbReference type="GO" id="GO:0016874">
    <property type="term" value="F:ligase activity"/>
    <property type="evidence" value="ECO:0007669"/>
    <property type="project" value="UniProtKB-KW"/>
</dbReference>
<dbReference type="InterPro" id="IPR016102">
    <property type="entry name" value="Succinyl-CoA_synth-like"/>
</dbReference>
<dbReference type="SUPFAM" id="SSF52210">
    <property type="entry name" value="Succinyl-CoA synthetase domains"/>
    <property type="match status" value="2"/>
</dbReference>
<dbReference type="InterPro" id="IPR000182">
    <property type="entry name" value="GNAT_dom"/>
</dbReference>
<dbReference type="InterPro" id="IPR036291">
    <property type="entry name" value="NAD(P)-bd_dom_sf"/>
</dbReference>
<name>A0A7W2EMC0_9BURK</name>
<dbReference type="Gene3D" id="3.40.630.30">
    <property type="match status" value="1"/>
</dbReference>
<dbReference type="PANTHER" id="PTHR43334:SF1">
    <property type="entry name" value="3-HYDROXYPROPIONATE--COA LIGASE [ADP-FORMING]"/>
    <property type="match status" value="1"/>
</dbReference>
<dbReference type="InterPro" id="IPR003781">
    <property type="entry name" value="CoA-bd"/>
</dbReference>
<dbReference type="InterPro" id="IPR016181">
    <property type="entry name" value="Acyl_CoA_acyltransferase"/>
</dbReference>
<sequence length="878" mass="92834">MSIKHLKHLFAPASVAVIGASDKPQRIGTRVLANLVDGGYGGALWPVNPRHDRLHDLRCYGKVGALPSPPELAILCTPPASIAGLIADLGARGTRAAIVMTAGLEAHRAGARSVRQAMLEAARPHRMRILGPGSVGLQVPAQGLNASFTHLAAALGKLAFVSQSGALGTAVLDWASLRGIGFSTFVAMGEGADVDFGDLLDYLAADNDTAAILLCVERISCARKFMSAGRLAARGKPVIVLKVGRDPQPEAELAFDAAIRRAGMLRVYSTEDLFDAVETLARARQQRGERLAVLTNGGGLGLIAADALQTGGATLANLSPETAERLRQLQAPQSNPLDLLADAPVERYSGAVAALLQEPQADALLFLHAPTAMVPSALIAEALAPQLKAASRNVLSCWLGGRSVAAARQVFSDAGLPTYDTPEKAVHGFLQIVQYRRNQDLLMEVPARVPAAAAPQRAAAQALVSAALAAGHTALDARDTCALLAAYGIPMAATEFAADAEQALAAARRIGYPVALKAGAHDIGRKADVGGVVLDLEDDAMLHAAACAMRERVRRLRPAAGPGFAVQQMARRPQAQELAIRVRVDGVFGPVILFGQGGPAAEVAEMADDRVAGLPPLNMVLARDMVGRTRMARLLAGYGDHAPADLEAIGRVLVQVAEMVADLPELAELEINPLLADANGVLALDADIRLAPPRATDSMAIRPYPQALEQELAWQGRTIVLRPIRPEDAPQHLAFFRALAPDDVRLRFFSAMRELPPSQLARLTQIDYDRAMAFIATGYGADGQPETLGVVRAVVDADNQSAEFAIIVRSDLKGLGLGRILFQKLVDYFRDRGTAELSGEALSENHGVQDLVRHFGGAVLPHAEAGMVNLRLPLQTVN</sequence>
<evidence type="ECO:0000313" key="8">
    <source>
        <dbReference type="Proteomes" id="UP000566711"/>
    </source>
</evidence>
<dbReference type="Gene3D" id="3.40.50.720">
    <property type="entry name" value="NAD(P)-binding Rossmann-like Domain"/>
    <property type="match status" value="1"/>
</dbReference>
<dbReference type="GO" id="GO:0005524">
    <property type="term" value="F:ATP binding"/>
    <property type="evidence" value="ECO:0007669"/>
    <property type="project" value="UniProtKB-UniRule"/>
</dbReference>
<dbReference type="PROSITE" id="PS51186">
    <property type="entry name" value="GNAT"/>
    <property type="match status" value="1"/>
</dbReference>
<dbReference type="AlphaFoldDB" id="A0A7W2EMC0"/>
<evidence type="ECO:0000256" key="4">
    <source>
        <dbReference type="PROSITE-ProRule" id="PRU00409"/>
    </source>
</evidence>
<evidence type="ECO:0000256" key="2">
    <source>
        <dbReference type="ARBA" id="ARBA00022741"/>
    </source>
</evidence>
<gene>
    <name evidence="7" type="ORF">H3H36_23810</name>
</gene>
<dbReference type="InterPro" id="IPR011761">
    <property type="entry name" value="ATP-grasp"/>
</dbReference>
<dbReference type="SMART" id="SM00881">
    <property type="entry name" value="CoA_binding"/>
    <property type="match status" value="1"/>
</dbReference>
<keyword evidence="2 4" id="KW-0547">Nucleotide-binding</keyword>
<dbReference type="Pfam" id="PF13607">
    <property type="entry name" value="Succ_CoA_lig"/>
    <property type="match status" value="1"/>
</dbReference>
<dbReference type="Pfam" id="PF00583">
    <property type="entry name" value="Acetyltransf_1"/>
    <property type="match status" value="1"/>
</dbReference>
<dbReference type="SUPFAM" id="SSF51735">
    <property type="entry name" value="NAD(P)-binding Rossmann-fold domains"/>
    <property type="match status" value="1"/>
</dbReference>
<keyword evidence="7" id="KW-0808">Transferase</keyword>
<dbReference type="InterPro" id="IPR051538">
    <property type="entry name" value="Acyl-CoA_Synth/Transferase"/>
</dbReference>
<evidence type="ECO:0000259" key="6">
    <source>
        <dbReference type="PROSITE" id="PS51186"/>
    </source>
</evidence>
<dbReference type="Gene3D" id="3.30.1490.20">
    <property type="entry name" value="ATP-grasp fold, A domain"/>
    <property type="match status" value="1"/>
</dbReference>
<evidence type="ECO:0000256" key="3">
    <source>
        <dbReference type="ARBA" id="ARBA00022840"/>
    </source>
</evidence>
<organism evidence="7 8">
    <name type="scientific">Rugamonas fusca</name>
    <dbReference type="NCBI Taxonomy" id="2758568"/>
    <lineage>
        <taxon>Bacteria</taxon>
        <taxon>Pseudomonadati</taxon>
        <taxon>Pseudomonadota</taxon>
        <taxon>Betaproteobacteria</taxon>
        <taxon>Burkholderiales</taxon>
        <taxon>Oxalobacteraceae</taxon>
        <taxon>Telluria group</taxon>
        <taxon>Rugamonas</taxon>
    </lineage>
</organism>
<dbReference type="EMBL" id="JACEZS010000030">
    <property type="protein sequence ID" value="MBA5608380.1"/>
    <property type="molecule type" value="Genomic_DNA"/>
</dbReference>
<accession>A0A7W2EMC0</accession>
<dbReference type="SUPFAM" id="SSF56059">
    <property type="entry name" value="Glutathione synthetase ATP-binding domain-like"/>
    <property type="match status" value="1"/>
</dbReference>